<dbReference type="Proteomes" id="UP001612741">
    <property type="component" value="Unassembled WGS sequence"/>
</dbReference>
<evidence type="ECO:0000256" key="5">
    <source>
        <dbReference type="ARBA" id="ARBA00022801"/>
    </source>
</evidence>
<dbReference type="InterPro" id="IPR057739">
    <property type="entry name" value="Glyco_hydro_29_N"/>
</dbReference>
<comment type="function">
    <text evidence="1">Alpha-L-fucosidase is responsible for hydrolyzing the alpha-1,6-linked fucose joined to the reducing-end N-acetylglucosamine of the carbohydrate moieties of glycoproteins.</text>
</comment>
<evidence type="ECO:0000313" key="8">
    <source>
        <dbReference type="EMBL" id="MFI6497769.1"/>
    </source>
</evidence>
<keyword evidence="9" id="KW-1185">Reference proteome</keyword>
<dbReference type="InterPro" id="IPR000933">
    <property type="entry name" value="Glyco_hydro_29"/>
</dbReference>
<keyword evidence="4" id="KW-0732">Signal</keyword>
<gene>
    <name evidence="8" type="ORF">ACIBG2_10305</name>
</gene>
<evidence type="ECO:0000259" key="7">
    <source>
        <dbReference type="Pfam" id="PF01120"/>
    </source>
</evidence>
<dbReference type="Gene3D" id="3.20.20.80">
    <property type="entry name" value="Glycosidases"/>
    <property type="match status" value="1"/>
</dbReference>
<comment type="similarity">
    <text evidence="2">Belongs to the glycosyl hydrolase 29 family.</text>
</comment>
<evidence type="ECO:0000256" key="6">
    <source>
        <dbReference type="ARBA" id="ARBA00023295"/>
    </source>
</evidence>
<evidence type="ECO:0000256" key="2">
    <source>
        <dbReference type="ARBA" id="ARBA00007951"/>
    </source>
</evidence>
<evidence type="ECO:0000256" key="1">
    <source>
        <dbReference type="ARBA" id="ARBA00004071"/>
    </source>
</evidence>
<dbReference type="SMART" id="SM00812">
    <property type="entry name" value="Alpha_L_fucos"/>
    <property type="match status" value="1"/>
</dbReference>
<dbReference type="PIRSF" id="PIRSF001092">
    <property type="entry name" value="Alpha-L-fucosidase"/>
    <property type="match status" value="1"/>
</dbReference>
<dbReference type="SUPFAM" id="SSF51445">
    <property type="entry name" value="(Trans)glycosidases"/>
    <property type="match status" value="1"/>
</dbReference>
<sequence>MSMQSWFTQAKLGIFVHWGIYAVKGVPESWSFYNGKIGYDDYMKQADGFTGARFDAGQWSDLFASAGARYAVLTAKHHDGFALWPTAWSRLRTERDYVGEYVAALRARGIHAGLYFSHLDWSHPDYASVGAGDNRFAFPEPGEEDPAAWERFLAFHRGQLRELQERYAPDLLWFDGDWERDAGTWRMAELREELLGRQPEVVINGRMQGFGDYATPEQGVPITPPAGPWELCLTINDSWGYQGDDDNHKSVRQIVRIFAETIGGGGNLLLDVGPREDGTVTPEQAARLRELGDWIRPRAAAVYPTGRGLPPGHFNGASTLSTDRRRLYLFVFDRPNEFVVLRGVRNKVMSVRVLGTGRELRHERFGGLNDVPGWEYVYVSDDDLDPLCTVLEVSLDGELEVYRDHTRD</sequence>
<protein>
    <recommendedName>
        <fullName evidence="3">alpha-L-fucosidase</fullName>
        <ecNumber evidence="3">3.2.1.51</ecNumber>
    </recommendedName>
</protein>
<dbReference type="InterPro" id="IPR017853">
    <property type="entry name" value="GH"/>
</dbReference>
<dbReference type="InterPro" id="IPR016286">
    <property type="entry name" value="FUC_metazoa-typ"/>
</dbReference>
<dbReference type="PANTHER" id="PTHR10030">
    <property type="entry name" value="ALPHA-L-FUCOSIDASE"/>
    <property type="match status" value="1"/>
</dbReference>
<evidence type="ECO:0000256" key="4">
    <source>
        <dbReference type="ARBA" id="ARBA00022729"/>
    </source>
</evidence>
<name>A0ABW7YPC0_9ACTN</name>
<organism evidence="8 9">
    <name type="scientific">Nonomuraea typhae</name>
    <dbReference type="NCBI Taxonomy" id="2603600"/>
    <lineage>
        <taxon>Bacteria</taxon>
        <taxon>Bacillati</taxon>
        <taxon>Actinomycetota</taxon>
        <taxon>Actinomycetes</taxon>
        <taxon>Streptosporangiales</taxon>
        <taxon>Streptosporangiaceae</taxon>
        <taxon>Nonomuraea</taxon>
    </lineage>
</organism>
<proteinExistence type="inferred from homology"/>
<feature type="domain" description="Glycoside hydrolase family 29 N-terminal" evidence="7">
    <location>
        <begin position="3"/>
        <end position="296"/>
    </location>
</feature>
<comment type="caution">
    <text evidence="8">The sequence shown here is derived from an EMBL/GenBank/DDBJ whole genome shotgun (WGS) entry which is preliminary data.</text>
</comment>
<dbReference type="Pfam" id="PF01120">
    <property type="entry name" value="Alpha_L_fucos"/>
    <property type="match status" value="1"/>
</dbReference>
<dbReference type="PANTHER" id="PTHR10030:SF37">
    <property type="entry name" value="ALPHA-L-FUCOSIDASE-RELATED"/>
    <property type="match status" value="1"/>
</dbReference>
<evidence type="ECO:0000256" key="3">
    <source>
        <dbReference type="ARBA" id="ARBA00012662"/>
    </source>
</evidence>
<dbReference type="RefSeq" id="WP_397080841.1">
    <property type="nucleotide sequence ID" value="NZ_JBITGY010000002.1"/>
</dbReference>
<dbReference type="EMBL" id="JBITGY010000002">
    <property type="protein sequence ID" value="MFI6497769.1"/>
    <property type="molecule type" value="Genomic_DNA"/>
</dbReference>
<keyword evidence="6" id="KW-0326">Glycosidase</keyword>
<dbReference type="EC" id="3.2.1.51" evidence="3"/>
<keyword evidence="5" id="KW-0378">Hydrolase</keyword>
<evidence type="ECO:0000313" key="9">
    <source>
        <dbReference type="Proteomes" id="UP001612741"/>
    </source>
</evidence>
<accession>A0ABW7YPC0</accession>
<dbReference type="PRINTS" id="PR00741">
    <property type="entry name" value="GLHYDRLASE29"/>
</dbReference>
<reference evidence="8 9" key="1">
    <citation type="submission" date="2024-10" db="EMBL/GenBank/DDBJ databases">
        <title>The Natural Products Discovery Center: Release of the First 8490 Sequenced Strains for Exploring Actinobacteria Biosynthetic Diversity.</title>
        <authorList>
            <person name="Kalkreuter E."/>
            <person name="Kautsar S.A."/>
            <person name="Yang D."/>
            <person name="Bader C.D."/>
            <person name="Teijaro C.N."/>
            <person name="Fluegel L."/>
            <person name="Davis C.M."/>
            <person name="Simpson J.R."/>
            <person name="Lauterbach L."/>
            <person name="Steele A.D."/>
            <person name="Gui C."/>
            <person name="Meng S."/>
            <person name="Li G."/>
            <person name="Viehrig K."/>
            <person name="Ye F."/>
            <person name="Su P."/>
            <person name="Kiefer A.F."/>
            <person name="Nichols A."/>
            <person name="Cepeda A.J."/>
            <person name="Yan W."/>
            <person name="Fan B."/>
            <person name="Jiang Y."/>
            <person name="Adhikari A."/>
            <person name="Zheng C.-J."/>
            <person name="Schuster L."/>
            <person name="Cowan T.M."/>
            <person name="Smanski M.J."/>
            <person name="Chevrette M.G."/>
            <person name="De Carvalho L.P.S."/>
            <person name="Shen B."/>
        </authorList>
    </citation>
    <scope>NUCLEOTIDE SEQUENCE [LARGE SCALE GENOMIC DNA]</scope>
    <source>
        <strain evidence="8 9">NPDC050545</strain>
    </source>
</reference>